<dbReference type="Proteomes" id="UP001202328">
    <property type="component" value="Unassembled WGS sequence"/>
</dbReference>
<comment type="caution">
    <text evidence="2">The sequence shown here is derived from an EMBL/GenBank/DDBJ whole genome shotgun (WGS) entry which is preliminary data.</text>
</comment>
<name>A0AAD4TCM1_9MAGN</name>
<evidence type="ECO:0000313" key="2">
    <source>
        <dbReference type="EMBL" id="KAI3954681.1"/>
    </source>
</evidence>
<dbReference type="AlphaFoldDB" id="A0AAD4TCM1"/>
<proteinExistence type="predicted"/>
<reference evidence="2" key="1">
    <citation type="submission" date="2022-04" db="EMBL/GenBank/DDBJ databases">
        <title>A functionally conserved STORR gene fusion in Papaver species that diverged 16.8 million years ago.</title>
        <authorList>
            <person name="Catania T."/>
        </authorList>
    </citation>
    <scope>NUCLEOTIDE SEQUENCE</scope>
    <source>
        <strain evidence="2">S-188037</strain>
    </source>
</reference>
<sequence>MSSAFRGAREADIESGFNGVVPGQTELLLHMPSSLTIAAKDGLQGLRLQLALLGLNFDELGQETQSNQVSGDAEASPRAPGDELTCSVCKSVRENHPDPSMFASGEQRECDWHCEE</sequence>
<protein>
    <submittedName>
        <fullName evidence="2">Uncharacterized protein</fullName>
    </submittedName>
</protein>
<dbReference type="EMBL" id="JAJJMB010001902">
    <property type="protein sequence ID" value="KAI3954681.1"/>
    <property type="molecule type" value="Genomic_DNA"/>
</dbReference>
<evidence type="ECO:0000313" key="3">
    <source>
        <dbReference type="Proteomes" id="UP001202328"/>
    </source>
</evidence>
<gene>
    <name evidence="2" type="ORF">MKW98_019812</name>
</gene>
<accession>A0AAD4TCM1</accession>
<keyword evidence="3" id="KW-1185">Reference proteome</keyword>
<evidence type="ECO:0000256" key="1">
    <source>
        <dbReference type="SAM" id="MobiDB-lite"/>
    </source>
</evidence>
<organism evidence="2 3">
    <name type="scientific">Papaver atlanticum</name>
    <dbReference type="NCBI Taxonomy" id="357466"/>
    <lineage>
        <taxon>Eukaryota</taxon>
        <taxon>Viridiplantae</taxon>
        <taxon>Streptophyta</taxon>
        <taxon>Embryophyta</taxon>
        <taxon>Tracheophyta</taxon>
        <taxon>Spermatophyta</taxon>
        <taxon>Magnoliopsida</taxon>
        <taxon>Ranunculales</taxon>
        <taxon>Papaveraceae</taxon>
        <taxon>Papaveroideae</taxon>
        <taxon>Papaver</taxon>
    </lineage>
</organism>
<feature type="region of interest" description="Disordered" evidence="1">
    <location>
        <begin position="64"/>
        <end position="83"/>
    </location>
</feature>